<proteinExistence type="predicted"/>
<dbReference type="SUPFAM" id="SSF141371">
    <property type="entry name" value="PilZ domain-like"/>
    <property type="match status" value="1"/>
</dbReference>
<dbReference type="EMBL" id="QFFI01000023">
    <property type="protein sequence ID" value="PWG62046.1"/>
    <property type="molecule type" value="Genomic_DNA"/>
</dbReference>
<gene>
    <name evidence="2" type="ORF">DEM34_13780</name>
</gene>
<evidence type="ECO:0000259" key="1">
    <source>
        <dbReference type="Pfam" id="PF07238"/>
    </source>
</evidence>
<evidence type="ECO:0000313" key="3">
    <source>
        <dbReference type="Proteomes" id="UP000245474"/>
    </source>
</evidence>
<organism evidence="2 3">
    <name type="scientific">Sediminicurvatus halobius</name>
    <dbReference type="NCBI Taxonomy" id="2182432"/>
    <lineage>
        <taxon>Bacteria</taxon>
        <taxon>Pseudomonadati</taxon>
        <taxon>Pseudomonadota</taxon>
        <taxon>Gammaproteobacteria</taxon>
        <taxon>Chromatiales</taxon>
        <taxon>Ectothiorhodospiraceae</taxon>
        <taxon>Sediminicurvatus</taxon>
    </lineage>
</organism>
<comment type="caution">
    <text evidence="2">The sequence shown here is derived from an EMBL/GenBank/DDBJ whole genome shotgun (WGS) entry which is preliminary data.</text>
</comment>
<evidence type="ECO:0000313" key="2">
    <source>
        <dbReference type="EMBL" id="PWG62046.1"/>
    </source>
</evidence>
<dbReference type="Gene3D" id="2.40.10.220">
    <property type="entry name" value="predicted glycosyltransferase like domains"/>
    <property type="match status" value="1"/>
</dbReference>
<dbReference type="OrthoDB" id="6199437at2"/>
<dbReference type="InterPro" id="IPR009875">
    <property type="entry name" value="PilZ_domain"/>
</dbReference>
<dbReference type="GO" id="GO:0035438">
    <property type="term" value="F:cyclic-di-GMP binding"/>
    <property type="evidence" value="ECO:0007669"/>
    <property type="project" value="InterPro"/>
</dbReference>
<keyword evidence="3" id="KW-1185">Reference proteome</keyword>
<accession>A0A2U2MYN1</accession>
<dbReference type="Pfam" id="PF07238">
    <property type="entry name" value="PilZ"/>
    <property type="match status" value="1"/>
</dbReference>
<dbReference type="Proteomes" id="UP000245474">
    <property type="component" value="Unassembled WGS sequence"/>
</dbReference>
<sequence>MTERRRRARTAPDAVVEVRRRPGGEPLGRIINLSRHGFLTLGPAAVTPHQRLALWLELGPGEGEPIALVAEAVWCRPSTHSSEYGAGFRICEIDEADAERIERAVGG</sequence>
<protein>
    <recommendedName>
        <fullName evidence="1">PilZ domain-containing protein</fullName>
    </recommendedName>
</protein>
<dbReference type="RefSeq" id="WP_109679402.1">
    <property type="nucleotide sequence ID" value="NZ_CP086615.1"/>
</dbReference>
<dbReference type="AlphaFoldDB" id="A0A2U2MYN1"/>
<name>A0A2U2MYN1_9GAMM</name>
<reference evidence="2 3" key="1">
    <citation type="submission" date="2018-05" db="EMBL/GenBank/DDBJ databases">
        <title>Spiribacter halobius sp. nov., a moderately halophilic bacterium isolated from marine solar saltern.</title>
        <authorList>
            <person name="Zheng W.-S."/>
            <person name="Lu D.-C."/>
            <person name="Du Z.-J."/>
        </authorList>
    </citation>
    <scope>NUCLEOTIDE SEQUENCE [LARGE SCALE GENOMIC DNA]</scope>
    <source>
        <strain evidence="2 3">E85</strain>
    </source>
</reference>
<feature type="domain" description="PilZ" evidence="1">
    <location>
        <begin position="3"/>
        <end position="105"/>
    </location>
</feature>